<dbReference type="SUPFAM" id="SSF140931">
    <property type="entry name" value="Fic-like"/>
    <property type="match status" value="1"/>
</dbReference>
<evidence type="ECO:0000259" key="1">
    <source>
        <dbReference type="PROSITE" id="PS51459"/>
    </source>
</evidence>
<dbReference type="EMBL" id="MDTU01000004">
    <property type="protein sequence ID" value="ODN41268.1"/>
    <property type="molecule type" value="Genomic_DNA"/>
</dbReference>
<reference evidence="2 3" key="1">
    <citation type="submission" date="2016-08" db="EMBL/GenBank/DDBJ databases">
        <title>Draft genome sequence of Candidatus Piscirickettsia litoralis, from seawater.</title>
        <authorList>
            <person name="Wan X."/>
            <person name="Lee A.J."/>
            <person name="Hou S."/>
            <person name="Donachie S.P."/>
        </authorList>
    </citation>
    <scope>NUCLEOTIDE SEQUENCE [LARGE SCALE GENOMIC DNA]</scope>
    <source>
        <strain evidence="2 3">Y2</strain>
    </source>
</reference>
<gene>
    <name evidence="2" type="ORF">BGC07_17005</name>
</gene>
<dbReference type="RefSeq" id="WP_069314257.1">
    <property type="nucleotide sequence ID" value="NZ_MDTU01000004.1"/>
</dbReference>
<comment type="caution">
    <text evidence="2">The sequence shown here is derived from an EMBL/GenBank/DDBJ whole genome shotgun (WGS) entry which is preliminary data.</text>
</comment>
<feature type="domain" description="Fido" evidence="1">
    <location>
        <begin position="74"/>
        <end position="222"/>
    </location>
</feature>
<accession>A0ABX2ZYF7</accession>
<sequence length="255" mass="29313">MEKTILKQTSSIVNALGDNPLYKKTRDYLLNENSPHLIKRYMFSLIGSPLYDFYEHLKIKNAKSSLYSLYHGLYPEPQYDISHGEKIWNNIKLITRTTYAGRLSKRNDVITTNVRGDNLKELLIEAIKFLYGETNGYSSNEVNISKFERICSFIQIVNTLHPLTDGNGRTFVVALQNILLALNGFPFTMHYELGRATGLGGLIPAPNSEYANEIAYGCLVRRRFDSIRGMENKLNFLKNYSLYLGRVRTRQSFFL</sequence>
<dbReference type="PROSITE" id="PS51459">
    <property type="entry name" value="FIDO"/>
    <property type="match status" value="1"/>
</dbReference>
<dbReference type="InterPro" id="IPR003812">
    <property type="entry name" value="Fido"/>
</dbReference>
<dbReference type="Pfam" id="PF02661">
    <property type="entry name" value="Fic"/>
    <property type="match status" value="1"/>
</dbReference>
<organism evidence="2 3">
    <name type="scientific">Piscirickettsia litoralis</name>
    <dbReference type="NCBI Taxonomy" id="1891921"/>
    <lineage>
        <taxon>Bacteria</taxon>
        <taxon>Pseudomonadati</taxon>
        <taxon>Pseudomonadota</taxon>
        <taxon>Gammaproteobacteria</taxon>
        <taxon>Thiotrichales</taxon>
        <taxon>Piscirickettsiaceae</taxon>
        <taxon>Piscirickettsia</taxon>
    </lineage>
</organism>
<evidence type="ECO:0000313" key="2">
    <source>
        <dbReference type="EMBL" id="ODN41268.1"/>
    </source>
</evidence>
<dbReference type="Gene3D" id="1.10.3290.10">
    <property type="entry name" value="Fido-like domain"/>
    <property type="match status" value="1"/>
</dbReference>
<dbReference type="InterPro" id="IPR036597">
    <property type="entry name" value="Fido-like_dom_sf"/>
</dbReference>
<keyword evidence="3" id="KW-1185">Reference proteome</keyword>
<evidence type="ECO:0000313" key="3">
    <source>
        <dbReference type="Proteomes" id="UP000094329"/>
    </source>
</evidence>
<protein>
    <recommendedName>
        <fullName evidence="1">Fido domain-containing protein</fullName>
    </recommendedName>
</protein>
<proteinExistence type="predicted"/>
<dbReference type="Proteomes" id="UP000094329">
    <property type="component" value="Unassembled WGS sequence"/>
</dbReference>
<name>A0ABX2ZYF7_9GAMM</name>